<dbReference type="RefSeq" id="WP_203990221.1">
    <property type="nucleotide sequence ID" value="NZ_BOPG01000012.1"/>
</dbReference>
<comment type="caution">
    <text evidence="2">The sequence shown here is derived from an EMBL/GenBank/DDBJ whole genome shotgun (WGS) entry which is preliminary data.</text>
</comment>
<evidence type="ECO:0000259" key="1">
    <source>
        <dbReference type="PROSITE" id="PS50902"/>
    </source>
</evidence>
<dbReference type="GO" id="GO:0009055">
    <property type="term" value="F:electron transfer activity"/>
    <property type="evidence" value="ECO:0007669"/>
    <property type="project" value="InterPro"/>
</dbReference>
<sequence>MRALVVYESMFGNTRAVATAIARGLATRMAVDVFEVGAAPDRVDDGVDLVVAGGPTHAFSMSRPNTRKSAADQADEPLVSAGRGLRDWLDAAGPTLRGRAVATFDTKIEKAYLPGSAARSAHKRLRRLGCRPVAPAENFVVLGTAGPLADGELDRATRWGEHLTTLTDEPATV</sequence>
<dbReference type="PROSITE" id="PS50902">
    <property type="entry name" value="FLAVODOXIN_LIKE"/>
    <property type="match status" value="1"/>
</dbReference>
<dbReference type="SUPFAM" id="SSF52218">
    <property type="entry name" value="Flavoproteins"/>
    <property type="match status" value="1"/>
</dbReference>
<protein>
    <submittedName>
        <fullName evidence="2">Flavodoxin</fullName>
    </submittedName>
</protein>
<proteinExistence type="predicted"/>
<reference evidence="2" key="1">
    <citation type="submission" date="2021-01" db="EMBL/GenBank/DDBJ databases">
        <title>Whole genome shotgun sequence of Virgisporangium aurantiacum NBRC 16421.</title>
        <authorList>
            <person name="Komaki H."/>
            <person name="Tamura T."/>
        </authorList>
    </citation>
    <scope>NUCLEOTIDE SEQUENCE</scope>
    <source>
        <strain evidence="2">NBRC 16421</strain>
    </source>
</reference>
<evidence type="ECO:0000313" key="3">
    <source>
        <dbReference type="Proteomes" id="UP000612585"/>
    </source>
</evidence>
<accession>A0A8J3Z483</accession>
<dbReference type="PROSITE" id="PS00201">
    <property type="entry name" value="FLAVODOXIN"/>
    <property type="match status" value="1"/>
</dbReference>
<dbReference type="AlphaFoldDB" id="A0A8J3Z483"/>
<keyword evidence="3" id="KW-1185">Reference proteome</keyword>
<organism evidence="2 3">
    <name type="scientific">Virgisporangium aurantiacum</name>
    <dbReference type="NCBI Taxonomy" id="175570"/>
    <lineage>
        <taxon>Bacteria</taxon>
        <taxon>Bacillati</taxon>
        <taxon>Actinomycetota</taxon>
        <taxon>Actinomycetes</taxon>
        <taxon>Micromonosporales</taxon>
        <taxon>Micromonosporaceae</taxon>
        <taxon>Virgisporangium</taxon>
    </lineage>
</organism>
<dbReference type="InterPro" id="IPR001226">
    <property type="entry name" value="Flavodoxin_CS"/>
</dbReference>
<dbReference type="InterPro" id="IPR029039">
    <property type="entry name" value="Flavoprotein-like_sf"/>
</dbReference>
<dbReference type="GO" id="GO:0010181">
    <property type="term" value="F:FMN binding"/>
    <property type="evidence" value="ECO:0007669"/>
    <property type="project" value="InterPro"/>
</dbReference>
<name>A0A8J3Z483_9ACTN</name>
<feature type="domain" description="Flavodoxin-like" evidence="1">
    <location>
        <begin position="3"/>
        <end position="164"/>
    </location>
</feature>
<dbReference type="Proteomes" id="UP000612585">
    <property type="component" value="Unassembled WGS sequence"/>
</dbReference>
<dbReference type="Gene3D" id="3.40.50.360">
    <property type="match status" value="1"/>
</dbReference>
<evidence type="ECO:0000313" key="2">
    <source>
        <dbReference type="EMBL" id="GIJ54713.1"/>
    </source>
</evidence>
<gene>
    <name evidence="2" type="ORF">Vau01_022290</name>
</gene>
<dbReference type="EMBL" id="BOPG01000012">
    <property type="protein sequence ID" value="GIJ54713.1"/>
    <property type="molecule type" value="Genomic_DNA"/>
</dbReference>
<dbReference type="InterPro" id="IPR008254">
    <property type="entry name" value="Flavodoxin/NO_synth"/>
</dbReference>